<name>A0ABP0UMD1_9BRYO</name>
<evidence type="ECO:0000313" key="1">
    <source>
        <dbReference type="EMBL" id="CAK9225549.1"/>
    </source>
</evidence>
<keyword evidence="2" id="KW-1185">Reference proteome</keyword>
<accession>A0ABP0UMD1</accession>
<reference evidence="1" key="1">
    <citation type="submission" date="2024-02" db="EMBL/GenBank/DDBJ databases">
        <authorList>
            <consortium name="ELIXIR-Norway"/>
            <consortium name="Elixir Norway"/>
        </authorList>
    </citation>
    <scope>NUCLEOTIDE SEQUENCE</scope>
</reference>
<dbReference type="EMBL" id="OZ019897">
    <property type="protein sequence ID" value="CAK9225549.1"/>
    <property type="molecule type" value="Genomic_DNA"/>
</dbReference>
<organism evidence="1 2">
    <name type="scientific">Sphagnum troendelagicum</name>
    <dbReference type="NCBI Taxonomy" id="128251"/>
    <lineage>
        <taxon>Eukaryota</taxon>
        <taxon>Viridiplantae</taxon>
        <taxon>Streptophyta</taxon>
        <taxon>Embryophyta</taxon>
        <taxon>Bryophyta</taxon>
        <taxon>Sphagnophytina</taxon>
        <taxon>Sphagnopsida</taxon>
        <taxon>Sphagnales</taxon>
        <taxon>Sphagnaceae</taxon>
        <taxon>Sphagnum</taxon>
    </lineage>
</organism>
<sequence length="101" mass="11240">MKAMKLVVGCLRDPCVEALSALQEFASGLEPQERPYCCKMKAMKLVVGCLRDPCVESLSALQEFASGLEPREGGWWSFVSARRTGRVPHRFGLVHSRSQNN</sequence>
<proteinExistence type="predicted"/>
<dbReference type="Proteomes" id="UP001497512">
    <property type="component" value="Chromosome 5"/>
</dbReference>
<gene>
    <name evidence="1" type="ORF">CSSPTR1EN2_LOCUS17663</name>
</gene>
<evidence type="ECO:0000313" key="2">
    <source>
        <dbReference type="Proteomes" id="UP001497512"/>
    </source>
</evidence>
<protein>
    <submittedName>
        <fullName evidence="1">Uncharacterized protein</fullName>
    </submittedName>
</protein>